<accession>A0A1I4FB34</accession>
<evidence type="ECO:0000259" key="1">
    <source>
        <dbReference type="Pfam" id="PF01408"/>
    </source>
</evidence>
<proteinExistence type="predicted"/>
<dbReference type="SUPFAM" id="SSF55347">
    <property type="entry name" value="Glyceraldehyde-3-phosphate dehydrogenase-like, C-terminal domain"/>
    <property type="match status" value="1"/>
</dbReference>
<gene>
    <name evidence="3" type="ORF">SAMN04488498_14111</name>
</gene>
<dbReference type="Gene3D" id="3.30.360.10">
    <property type="entry name" value="Dihydrodipicolinate Reductase, domain 2"/>
    <property type="match status" value="1"/>
</dbReference>
<reference evidence="3 4" key="1">
    <citation type="submission" date="2016-10" db="EMBL/GenBank/DDBJ databases">
        <authorList>
            <person name="Varghese N."/>
            <person name="Submissions S."/>
        </authorList>
    </citation>
    <scope>NUCLEOTIDE SEQUENCE [LARGE SCALE GENOMIC DNA]</scope>
    <source>
        <strain evidence="3 4">DSM 21822</strain>
    </source>
</reference>
<protein>
    <submittedName>
        <fullName evidence="3">Predicted dehydrogenase</fullName>
    </submittedName>
</protein>
<dbReference type="AlphaFoldDB" id="A0A1I4FB34"/>
<dbReference type="Pfam" id="PF22725">
    <property type="entry name" value="GFO_IDH_MocA_C3"/>
    <property type="match status" value="1"/>
</dbReference>
<evidence type="ECO:0000313" key="4">
    <source>
        <dbReference type="Proteomes" id="UP000323300"/>
    </source>
</evidence>
<evidence type="ECO:0000313" key="3">
    <source>
        <dbReference type="EMBL" id="SFL15138.1"/>
    </source>
</evidence>
<dbReference type="Proteomes" id="UP000323300">
    <property type="component" value="Unassembled WGS sequence"/>
</dbReference>
<dbReference type="InterPro" id="IPR000683">
    <property type="entry name" value="Gfo/Idh/MocA-like_OxRdtase_N"/>
</dbReference>
<dbReference type="EMBL" id="FOSL01000041">
    <property type="protein sequence ID" value="SFL15138.1"/>
    <property type="molecule type" value="Genomic_DNA"/>
</dbReference>
<dbReference type="InterPro" id="IPR036291">
    <property type="entry name" value="NAD(P)-bd_dom_sf"/>
</dbReference>
<dbReference type="InterPro" id="IPR055170">
    <property type="entry name" value="GFO_IDH_MocA-like_dom"/>
</dbReference>
<dbReference type="SUPFAM" id="SSF51735">
    <property type="entry name" value="NAD(P)-binding Rossmann-fold domains"/>
    <property type="match status" value="1"/>
</dbReference>
<evidence type="ECO:0000259" key="2">
    <source>
        <dbReference type="Pfam" id="PF22725"/>
    </source>
</evidence>
<dbReference type="RefSeq" id="WP_244621971.1">
    <property type="nucleotide sequence ID" value="NZ_BSPE01000012.1"/>
</dbReference>
<feature type="domain" description="GFO/IDH/MocA-like oxidoreductase" evidence="2">
    <location>
        <begin position="151"/>
        <end position="249"/>
    </location>
</feature>
<dbReference type="PANTHER" id="PTHR43249">
    <property type="entry name" value="UDP-N-ACETYL-2-AMINO-2-DEOXY-D-GLUCURONATE OXIDASE"/>
    <property type="match status" value="1"/>
</dbReference>
<sequence>MNIERKRLRIGFIGAGGIAARHVGVLSGMEDITIVGVADPDFARAADLAGRLGGRAYNFHADLIAMESLDAIYICIPPFAHGEVEAAVIAAGLPFFVEKPLSLNIASAECIAQQVKERGIITAVGYHWRYLDIVEEARGLLEGNPAALVVGHWLDRTPPPQWWWHQDSSGGQIVEQATHIIDLARHLVGEVVEVYAQGAQTAPRSDFLGLDIATATAATLRFASGTVATLSATCLLGWGHRTGIHLYCDGMAIELSDREIMVDVGRGRPVRHAQGDPVEREDRDFLDAVRGLPNRIRSPYGEALNTHRVALAIAQSVLSGLPVSIEPARETADA</sequence>
<dbReference type="InterPro" id="IPR052515">
    <property type="entry name" value="Gfo/Idh/MocA_Oxidoreductase"/>
</dbReference>
<dbReference type="Pfam" id="PF01408">
    <property type="entry name" value="GFO_IDH_MocA"/>
    <property type="match status" value="1"/>
</dbReference>
<dbReference type="GO" id="GO:0000166">
    <property type="term" value="F:nucleotide binding"/>
    <property type="evidence" value="ECO:0007669"/>
    <property type="project" value="InterPro"/>
</dbReference>
<dbReference type="Gene3D" id="3.40.50.720">
    <property type="entry name" value="NAD(P)-binding Rossmann-like Domain"/>
    <property type="match status" value="1"/>
</dbReference>
<keyword evidence="4" id="KW-1185">Reference proteome</keyword>
<dbReference type="PANTHER" id="PTHR43249:SF1">
    <property type="entry name" value="D-GLUCOSIDE 3-DEHYDROGENASE"/>
    <property type="match status" value="1"/>
</dbReference>
<organism evidence="3 4">
    <name type="scientific">Neomesorhizobium albiziae</name>
    <dbReference type="NCBI Taxonomy" id="335020"/>
    <lineage>
        <taxon>Bacteria</taxon>
        <taxon>Pseudomonadati</taxon>
        <taxon>Pseudomonadota</taxon>
        <taxon>Alphaproteobacteria</taxon>
        <taxon>Hyphomicrobiales</taxon>
        <taxon>Phyllobacteriaceae</taxon>
        <taxon>Neomesorhizobium</taxon>
    </lineage>
</organism>
<feature type="domain" description="Gfo/Idh/MocA-like oxidoreductase N-terminal" evidence="1">
    <location>
        <begin position="8"/>
        <end position="126"/>
    </location>
</feature>
<name>A0A1I4FB34_9HYPH</name>